<keyword evidence="2" id="KW-1185">Reference proteome</keyword>
<protein>
    <submittedName>
        <fullName evidence="1">Uncharacterized protein</fullName>
    </submittedName>
</protein>
<dbReference type="EMBL" id="JAPWDV010000001">
    <property type="protein sequence ID" value="KAJ6225253.1"/>
    <property type="molecule type" value="Genomic_DNA"/>
</dbReference>
<evidence type="ECO:0000313" key="1">
    <source>
        <dbReference type="EMBL" id="KAJ6225253.1"/>
    </source>
</evidence>
<name>A0A9Q0MHL6_BLOTA</name>
<organism evidence="1 2">
    <name type="scientific">Blomia tropicalis</name>
    <name type="common">Mite</name>
    <dbReference type="NCBI Taxonomy" id="40697"/>
    <lineage>
        <taxon>Eukaryota</taxon>
        <taxon>Metazoa</taxon>
        <taxon>Ecdysozoa</taxon>
        <taxon>Arthropoda</taxon>
        <taxon>Chelicerata</taxon>
        <taxon>Arachnida</taxon>
        <taxon>Acari</taxon>
        <taxon>Acariformes</taxon>
        <taxon>Sarcoptiformes</taxon>
        <taxon>Astigmata</taxon>
        <taxon>Glycyphagoidea</taxon>
        <taxon>Echimyopodidae</taxon>
        <taxon>Blomia</taxon>
    </lineage>
</organism>
<sequence length="57" mass="6890">MIWVQVYIYALYVSVYQTHKLLRSDKWDGYDDRFRVVRTNTENEGNDHDHDDGRARA</sequence>
<dbReference type="Proteomes" id="UP001142055">
    <property type="component" value="Chromosome 1"/>
</dbReference>
<dbReference type="AlphaFoldDB" id="A0A9Q0MHL6"/>
<accession>A0A9Q0MHL6</accession>
<reference evidence="1" key="1">
    <citation type="submission" date="2022-12" db="EMBL/GenBank/DDBJ databases">
        <title>Genome assemblies of Blomia tropicalis.</title>
        <authorList>
            <person name="Cui Y."/>
        </authorList>
    </citation>
    <scope>NUCLEOTIDE SEQUENCE</scope>
    <source>
        <tissue evidence="1">Adult mites</tissue>
    </source>
</reference>
<proteinExistence type="predicted"/>
<gene>
    <name evidence="1" type="ORF">RDWZM_003798</name>
</gene>
<comment type="caution">
    <text evidence="1">The sequence shown here is derived from an EMBL/GenBank/DDBJ whole genome shotgun (WGS) entry which is preliminary data.</text>
</comment>
<evidence type="ECO:0000313" key="2">
    <source>
        <dbReference type="Proteomes" id="UP001142055"/>
    </source>
</evidence>